<dbReference type="Gene3D" id="3.30.420.10">
    <property type="entry name" value="Ribonuclease H-like superfamily/Ribonuclease H"/>
    <property type="match status" value="1"/>
</dbReference>
<dbReference type="InterPro" id="IPR001584">
    <property type="entry name" value="Integrase_cat-core"/>
</dbReference>
<dbReference type="PANTHER" id="PTHR46889:SF4">
    <property type="entry name" value="TRANSPOSASE INSO FOR INSERTION SEQUENCE ELEMENT IS911B-RELATED"/>
    <property type="match status" value="1"/>
</dbReference>
<dbReference type="Pfam" id="PF00665">
    <property type="entry name" value="rve"/>
    <property type="match status" value="1"/>
</dbReference>
<dbReference type="InterPro" id="IPR048020">
    <property type="entry name" value="Transpos_IS3"/>
</dbReference>
<sequence>MCAMLGVSRSGYYAWENRPKSARDIENEILKEQIKLIHDKTKQTYGSRKITKELHRKGKIVNHKRVERLMKQEGLKSKVAKKYKATTNSNHNLPVAENILNRQFSAEKPNMKMVSDITYLWTEEGWLYIAGVMDLCGQKIIGLSMSERMTKELVINALDSARKRYRPAPGALIHSDRGSQYCSKDYQNYLKKHGFICSMSRKGNCWDNAPMEAFWGKMKHEWLYGQRFLTREQARAAVFEYIEIFYNRQRLHETNGYLTPEEYYSTAMAA</sequence>
<evidence type="ECO:0000313" key="5">
    <source>
        <dbReference type="Proteomes" id="UP000189464"/>
    </source>
</evidence>
<protein>
    <submittedName>
        <fullName evidence="3">Integrase</fullName>
    </submittedName>
</protein>
<accession>A0A1S6J0C4</accession>
<evidence type="ECO:0000313" key="4">
    <source>
        <dbReference type="EMBL" id="AQS60519.1"/>
    </source>
</evidence>
<dbReference type="InterPro" id="IPR025948">
    <property type="entry name" value="HTH-like_dom"/>
</dbReference>
<dbReference type="GO" id="GO:0015074">
    <property type="term" value="P:DNA integration"/>
    <property type="evidence" value="ECO:0007669"/>
    <property type="project" value="InterPro"/>
</dbReference>
<dbReference type="EMBL" id="CP019698">
    <property type="protein sequence ID" value="AQS60469.1"/>
    <property type="molecule type" value="Genomic_DNA"/>
</dbReference>
<proteinExistence type="predicted"/>
<reference evidence="3" key="2">
    <citation type="submission" date="2017-02" db="EMBL/GenBank/DDBJ databases">
        <authorList>
            <person name="Peterson S.W."/>
        </authorList>
    </citation>
    <scope>NUCLEOTIDE SEQUENCE</scope>
    <source>
        <strain evidence="3">GSS09</strain>
    </source>
</reference>
<evidence type="ECO:0000259" key="2">
    <source>
        <dbReference type="PROSITE" id="PS50994"/>
    </source>
</evidence>
<dbReference type="InterPro" id="IPR012337">
    <property type="entry name" value="RNaseH-like_sf"/>
</dbReference>
<keyword evidence="5" id="KW-1185">Reference proteome</keyword>
<dbReference type="EMBL" id="CP019698">
    <property type="protein sequence ID" value="AQS60519.1"/>
    <property type="molecule type" value="Genomic_DNA"/>
</dbReference>
<evidence type="ECO:0000256" key="1">
    <source>
        <dbReference type="ARBA" id="ARBA00002286"/>
    </source>
</evidence>
<feature type="domain" description="Integrase catalytic" evidence="2">
    <location>
        <begin position="105"/>
        <end position="268"/>
    </location>
</feature>
<dbReference type="Proteomes" id="UP000189464">
    <property type="component" value="Chromosome"/>
</dbReference>
<dbReference type="PROSITE" id="PS50994">
    <property type="entry name" value="INTEGRASE"/>
    <property type="match status" value="1"/>
</dbReference>
<dbReference type="SUPFAM" id="SSF53098">
    <property type="entry name" value="Ribonuclease H-like"/>
    <property type="match status" value="1"/>
</dbReference>
<dbReference type="InterPro" id="IPR036397">
    <property type="entry name" value="RNaseH_sf"/>
</dbReference>
<comment type="function">
    <text evidence="1">Involved in the transposition of the insertion sequence.</text>
</comment>
<dbReference type="GO" id="GO:0003676">
    <property type="term" value="F:nucleic acid binding"/>
    <property type="evidence" value="ECO:0007669"/>
    <property type="project" value="InterPro"/>
</dbReference>
<organism evidence="3 5">
    <name type="scientific">Desulforamulus ferrireducens</name>
    <dbReference type="NCBI Taxonomy" id="1833852"/>
    <lineage>
        <taxon>Bacteria</taxon>
        <taxon>Bacillati</taxon>
        <taxon>Bacillota</taxon>
        <taxon>Clostridia</taxon>
        <taxon>Eubacteriales</taxon>
        <taxon>Peptococcaceae</taxon>
        <taxon>Desulforamulus</taxon>
    </lineage>
</organism>
<dbReference type="PANTHER" id="PTHR46889">
    <property type="entry name" value="TRANSPOSASE INSF FOR INSERTION SEQUENCE IS3B-RELATED"/>
    <property type="match status" value="1"/>
</dbReference>
<dbReference type="NCBIfam" id="NF033516">
    <property type="entry name" value="transpos_IS3"/>
    <property type="match status" value="1"/>
</dbReference>
<dbReference type="KEGG" id="dfg:B0537_02395"/>
<dbReference type="Pfam" id="PF13333">
    <property type="entry name" value="rve_2"/>
    <property type="match status" value="1"/>
</dbReference>
<evidence type="ECO:0000313" key="3">
    <source>
        <dbReference type="EMBL" id="AQS60469.1"/>
    </source>
</evidence>
<dbReference type="Pfam" id="PF13276">
    <property type="entry name" value="HTH_21"/>
    <property type="match status" value="1"/>
</dbReference>
<dbReference type="InterPro" id="IPR050900">
    <property type="entry name" value="Transposase_IS3/IS150/IS904"/>
</dbReference>
<dbReference type="AlphaFoldDB" id="A0A1S6J0C4"/>
<reference evidence="3 5" key="1">
    <citation type="journal article" date="2016" name="Int. J. Syst. Evol. Microbiol.">
        <title>Desulfotomaculum ferrireducens sp. nov., a moderately thermophilic sulfate-reducing and dissimilatory Fe(III)-reducing bacterium isolated from compost.</title>
        <authorList>
            <person name="Yang G."/>
            <person name="Guo J."/>
            <person name="Zhuang L."/>
            <person name="Yuan Y."/>
            <person name="Zhou S."/>
        </authorList>
    </citation>
    <scope>NUCLEOTIDE SEQUENCE [LARGE SCALE GENOMIC DNA]</scope>
    <source>
        <strain evidence="3 5">GSS09</strain>
    </source>
</reference>
<dbReference type="STRING" id="1833852.B0537_02395"/>
<name>A0A1S6J0C4_9FIRM</name>
<dbReference type="KEGG" id="dfg:B0537_05715"/>
<gene>
    <name evidence="3" type="ORF">B0537_02395</name>
    <name evidence="4" type="ORF">B0537_05715</name>
</gene>